<evidence type="ECO:0000256" key="10">
    <source>
        <dbReference type="ARBA" id="ARBA00023242"/>
    </source>
</evidence>
<dbReference type="PROSITE" id="PS51192">
    <property type="entry name" value="HELICASE_ATP_BIND_1"/>
    <property type="match status" value="1"/>
</dbReference>
<protein>
    <recommendedName>
        <fullName evidence="3">RNA helicase</fullName>
        <ecNumber evidence="3">3.6.4.13</ecNumber>
    </recommendedName>
</protein>
<dbReference type="InterPro" id="IPR044742">
    <property type="entry name" value="DEAD/DEAH_RhlB"/>
</dbReference>
<dbReference type="InterPro" id="IPR001650">
    <property type="entry name" value="Helicase_C-like"/>
</dbReference>
<keyword evidence="17" id="KW-1185">Reference proteome</keyword>
<evidence type="ECO:0000256" key="12">
    <source>
        <dbReference type="RuleBase" id="RU000492"/>
    </source>
</evidence>
<dbReference type="SMART" id="SM00487">
    <property type="entry name" value="DEXDc"/>
    <property type="match status" value="1"/>
</dbReference>
<keyword evidence="8 12" id="KW-0347">Helicase</keyword>
<dbReference type="CDD" id="cd18787">
    <property type="entry name" value="SF2_C_DEAD"/>
    <property type="match status" value="1"/>
</dbReference>
<keyword evidence="10" id="KW-0539">Nucleus</keyword>
<dbReference type="PROSITE" id="PS00039">
    <property type="entry name" value="DEAD_ATP_HELICASE"/>
    <property type="match status" value="1"/>
</dbReference>
<sequence length="560" mass="61012">MPSTNTSNKRKFDDEVEPSSKKIKVVNKEQDSDNSDQENSTSNDKDIILSPADWRKKNNVSIEGTFQPDPFQKFTDYEFPKIFQHIFASFTSPTVIQGQSWPIILGGHDLVGLAATGSGKTLSFLLPALLKIISVPKRGYGATPLALVMAPTRELAQQIEEVCKTSVRGTSIRNLCAYGGLGKLDQSRILRNGVDIIIGTPGRLNDLLRSHHLATVQYLVLDEADRMLDMGFLPQIEALIDQIPSERQTLMFSATWPKEVKQLSTKFLKNPIKITVGNTELTGNINVTQHVINVNDLTESQKDEMIYEHMNKTLSESADSLVIVFCNEKYRCDDLQHFLKIAKGQNSIVLHSGKEQREREQGLRLFRTHKIPILIATDVAARGLDIPNVKAVFNYGFPNNIEDYVHRIGRTGRAGKTGDAYSYVSNATTNLGDLVKILQRTKQEIPEFLEKYSRNSRQGRSRYGGGGRGFGGGRGGRGGGRGFGGGNRGGNGGGFNNNNGGGFNNNNGGGDYNNGGNGGYSHGSNNNRSGGYGGNRGGNGGGYGGGRGGNNNSFKGNNSW</sequence>
<keyword evidence="6 12" id="KW-0547">Nucleotide-binding</keyword>
<dbReference type="CDD" id="cd00268">
    <property type="entry name" value="DEADc"/>
    <property type="match status" value="1"/>
</dbReference>
<comment type="similarity">
    <text evidence="2">Belongs to the DEAD box helicase family. DDX5/DBP2 subfamily.</text>
</comment>
<evidence type="ECO:0000256" key="8">
    <source>
        <dbReference type="ARBA" id="ARBA00022806"/>
    </source>
</evidence>
<dbReference type="OrthoDB" id="196131at2759"/>
<dbReference type="GO" id="GO:0016787">
    <property type="term" value="F:hydrolase activity"/>
    <property type="evidence" value="ECO:0007669"/>
    <property type="project" value="UniProtKB-KW"/>
</dbReference>
<reference evidence="16" key="1">
    <citation type="submission" date="2020-01" db="EMBL/GenBank/DDBJ databases">
        <title>Development of genomics and gene disruption for Polysphondylium violaceum indicates a role for the polyketide synthase stlB in stalk morphogenesis.</title>
        <authorList>
            <person name="Narita B."/>
            <person name="Kawabe Y."/>
            <person name="Kin K."/>
            <person name="Saito T."/>
            <person name="Gibbs R."/>
            <person name="Kuspa A."/>
            <person name="Muzny D."/>
            <person name="Queller D."/>
            <person name="Richards S."/>
            <person name="Strassman J."/>
            <person name="Sucgang R."/>
            <person name="Worley K."/>
            <person name="Schaap P."/>
        </authorList>
    </citation>
    <scope>NUCLEOTIDE SEQUENCE</scope>
    <source>
        <strain evidence="16">QSvi11</strain>
    </source>
</reference>
<dbReference type="EC" id="3.6.4.13" evidence="3"/>
<evidence type="ECO:0000256" key="5">
    <source>
        <dbReference type="ARBA" id="ARBA00022552"/>
    </source>
</evidence>
<evidence type="ECO:0000259" key="15">
    <source>
        <dbReference type="PROSITE" id="PS51194"/>
    </source>
</evidence>
<evidence type="ECO:0000256" key="3">
    <source>
        <dbReference type="ARBA" id="ARBA00012552"/>
    </source>
</evidence>
<feature type="region of interest" description="Disordered" evidence="13">
    <location>
        <begin position="519"/>
        <end position="560"/>
    </location>
</feature>
<feature type="region of interest" description="Disordered" evidence="13">
    <location>
        <begin position="1"/>
        <end position="48"/>
    </location>
</feature>
<dbReference type="Pfam" id="PF00270">
    <property type="entry name" value="DEAD"/>
    <property type="match status" value="1"/>
</dbReference>
<dbReference type="GO" id="GO:0003676">
    <property type="term" value="F:nucleic acid binding"/>
    <property type="evidence" value="ECO:0007669"/>
    <property type="project" value="InterPro"/>
</dbReference>
<dbReference type="InterPro" id="IPR027417">
    <property type="entry name" value="P-loop_NTPase"/>
</dbReference>
<evidence type="ECO:0000256" key="7">
    <source>
        <dbReference type="ARBA" id="ARBA00022801"/>
    </source>
</evidence>
<feature type="domain" description="Helicase C-terminal" evidence="15">
    <location>
        <begin position="305"/>
        <end position="453"/>
    </location>
</feature>
<evidence type="ECO:0000256" key="1">
    <source>
        <dbReference type="ARBA" id="ARBA00004604"/>
    </source>
</evidence>
<dbReference type="AlphaFoldDB" id="A0A8J4UZ65"/>
<feature type="domain" description="Helicase ATP-binding" evidence="14">
    <location>
        <begin position="101"/>
        <end position="274"/>
    </location>
</feature>
<feature type="region of interest" description="Disordered" evidence="13">
    <location>
        <begin position="449"/>
        <end position="491"/>
    </location>
</feature>
<organism evidence="16 17">
    <name type="scientific">Polysphondylium violaceum</name>
    <dbReference type="NCBI Taxonomy" id="133409"/>
    <lineage>
        <taxon>Eukaryota</taxon>
        <taxon>Amoebozoa</taxon>
        <taxon>Evosea</taxon>
        <taxon>Eumycetozoa</taxon>
        <taxon>Dictyostelia</taxon>
        <taxon>Dictyosteliales</taxon>
        <taxon>Dictyosteliaceae</taxon>
        <taxon>Polysphondylium</taxon>
    </lineage>
</organism>
<dbReference type="Proteomes" id="UP000695562">
    <property type="component" value="Unassembled WGS sequence"/>
</dbReference>
<name>A0A8J4UZ65_9MYCE</name>
<comment type="subcellular location">
    <subcellularLocation>
        <location evidence="1">Nucleus</location>
        <location evidence="1">Nucleolus</location>
    </subcellularLocation>
</comment>
<dbReference type="Pfam" id="PF00271">
    <property type="entry name" value="Helicase_C"/>
    <property type="match status" value="1"/>
</dbReference>
<evidence type="ECO:0000256" key="13">
    <source>
        <dbReference type="SAM" id="MobiDB-lite"/>
    </source>
</evidence>
<gene>
    <name evidence="16" type="ORF">CYY_004572</name>
</gene>
<keyword evidence="9 12" id="KW-0067">ATP-binding</keyword>
<dbReference type="Gene3D" id="3.40.50.300">
    <property type="entry name" value="P-loop containing nucleotide triphosphate hydrolases"/>
    <property type="match status" value="2"/>
</dbReference>
<dbReference type="PANTHER" id="PTHR47958">
    <property type="entry name" value="ATP-DEPENDENT RNA HELICASE DBP3"/>
    <property type="match status" value="1"/>
</dbReference>
<dbReference type="PROSITE" id="PS51194">
    <property type="entry name" value="HELICASE_CTER"/>
    <property type="match status" value="1"/>
</dbReference>
<proteinExistence type="inferred from homology"/>
<accession>A0A8J4UZ65</accession>
<evidence type="ECO:0000259" key="14">
    <source>
        <dbReference type="PROSITE" id="PS51192"/>
    </source>
</evidence>
<evidence type="ECO:0000313" key="17">
    <source>
        <dbReference type="Proteomes" id="UP000695562"/>
    </source>
</evidence>
<evidence type="ECO:0000256" key="2">
    <source>
        <dbReference type="ARBA" id="ARBA00009334"/>
    </source>
</evidence>
<keyword evidence="7 12" id="KW-0378">Hydrolase</keyword>
<evidence type="ECO:0000256" key="6">
    <source>
        <dbReference type="ARBA" id="ARBA00022741"/>
    </source>
</evidence>
<dbReference type="InterPro" id="IPR011545">
    <property type="entry name" value="DEAD/DEAH_box_helicase_dom"/>
</dbReference>
<comment type="caution">
    <text evidence="16">The sequence shown here is derived from an EMBL/GenBank/DDBJ whole genome shotgun (WGS) entry which is preliminary data.</text>
</comment>
<feature type="compositionally biased region" description="Low complexity" evidence="13">
    <location>
        <begin position="550"/>
        <end position="560"/>
    </location>
</feature>
<feature type="compositionally biased region" description="Gly residues" evidence="13">
    <location>
        <begin position="462"/>
        <end position="491"/>
    </location>
</feature>
<evidence type="ECO:0000256" key="11">
    <source>
        <dbReference type="ARBA" id="ARBA00037449"/>
    </source>
</evidence>
<dbReference type="EMBL" id="AJWJ01000164">
    <property type="protein sequence ID" value="KAF2074130.1"/>
    <property type="molecule type" value="Genomic_DNA"/>
</dbReference>
<dbReference type="SUPFAM" id="SSF52540">
    <property type="entry name" value="P-loop containing nucleoside triphosphate hydrolases"/>
    <property type="match status" value="1"/>
</dbReference>
<keyword evidence="4" id="KW-0690">Ribosome biogenesis</keyword>
<evidence type="ECO:0000256" key="9">
    <source>
        <dbReference type="ARBA" id="ARBA00022840"/>
    </source>
</evidence>
<dbReference type="SMART" id="SM00490">
    <property type="entry name" value="HELICc"/>
    <property type="match status" value="1"/>
</dbReference>
<dbReference type="InterPro" id="IPR014001">
    <property type="entry name" value="Helicase_ATP-bd"/>
</dbReference>
<comment type="function">
    <text evidence="11">ATP-dependent RNA helicase required for 60S ribosomal subunit synthesis. Involved in efficient pre-rRNA processing, predominantly at site A3, which is necessary for the normal formation of 25S and 5.8S rRNAs.</text>
</comment>
<keyword evidence="5" id="KW-0698">rRNA processing</keyword>
<evidence type="ECO:0000256" key="4">
    <source>
        <dbReference type="ARBA" id="ARBA00022517"/>
    </source>
</evidence>
<dbReference type="GO" id="GO:0003724">
    <property type="term" value="F:RNA helicase activity"/>
    <property type="evidence" value="ECO:0007669"/>
    <property type="project" value="UniProtKB-EC"/>
</dbReference>
<evidence type="ECO:0000313" key="16">
    <source>
        <dbReference type="EMBL" id="KAF2074130.1"/>
    </source>
</evidence>
<dbReference type="InterPro" id="IPR000629">
    <property type="entry name" value="RNA-helicase_DEAD-box_CS"/>
</dbReference>
<feature type="compositionally biased region" description="Gly residues" evidence="13">
    <location>
        <begin position="530"/>
        <end position="549"/>
    </location>
</feature>
<dbReference type="GO" id="GO:0005524">
    <property type="term" value="F:ATP binding"/>
    <property type="evidence" value="ECO:0007669"/>
    <property type="project" value="UniProtKB-KW"/>
</dbReference>